<dbReference type="Proteomes" id="UP000249865">
    <property type="component" value="Chromosome"/>
</dbReference>
<dbReference type="Pfam" id="PF07992">
    <property type="entry name" value="Pyr_redox_2"/>
    <property type="match status" value="1"/>
</dbReference>
<dbReference type="EMBL" id="CP030103">
    <property type="protein sequence ID" value="AWX42988.1"/>
    <property type="molecule type" value="Genomic_DNA"/>
</dbReference>
<dbReference type="GO" id="GO:0016491">
    <property type="term" value="F:oxidoreductase activity"/>
    <property type="evidence" value="ECO:0007669"/>
    <property type="project" value="UniProtKB-KW"/>
</dbReference>
<dbReference type="InterPro" id="IPR023753">
    <property type="entry name" value="FAD/NAD-binding_dom"/>
</dbReference>
<dbReference type="KEGG" id="mclo:DK849_02865"/>
<keyword evidence="1" id="KW-0285">Flavoprotein</keyword>
<reference evidence="4" key="1">
    <citation type="submission" date="2018-06" db="EMBL/GenBank/DDBJ databases">
        <title>Complete genome sequences of Mycoplasma anatis, M. anseris and M. cloacale type strains.</title>
        <authorList>
            <person name="Grozner D."/>
            <person name="Forro B."/>
            <person name="Sulyok K.M."/>
            <person name="Marton S."/>
            <person name="Kreizinger Z."/>
            <person name="Banyai K."/>
            <person name="Gyuranecz M."/>
        </authorList>
    </citation>
    <scope>NUCLEOTIDE SEQUENCE [LARGE SCALE GENOMIC DNA]</scope>
    <source>
        <strain evidence="4">NCTC 10199</strain>
    </source>
</reference>
<dbReference type="PANTHER" id="PTHR48105">
    <property type="entry name" value="THIOREDOXIN REDUCTASE 1-RELATED-RELATED"/>
    <property type="match status" value="1"/>
</dbReference>
<sequence length="304" mass="33426">MNNSFDVIIIGAGPAGLTAALYLARNNAKVAFIESKMPGGKMAEQSKIENYPGYSFISGPEISIKMLSQAKENGAQFIYGKVIDFNWKEENKIFEIGLENKTDLIYAKAIIVATGMRNLIPLDVENIEFFNQRGVSYCAVCDGALYKGKPCAIIGGGNSAFEESAYLASMASEVHIFVRDGIIAEKKLVEDAKKHNNIFIHENSKILKLIGETEVQEIEANINGNIVKMNINCVFPYIGFRPNTEFLKNKIELNKAGFIVVDEHMETSMKNVFAAGDVIEKHVRQITTATGDGTIAAKSISNRI</sequence>
<evidence type="ECO:0000313" key="4">
    <source>
        <dbReference type="Proteomes" id="UP000249865"/>
    </source>
</evidence>
<evidence type="ECO:0000256" key="1">
    <source>
        <dbReference type="ARBA" id="ARBA00022630"/>
    </source>
</evidence>
<keyword evidence="4" id="KW-1185">Reference proteome</keyword>
<evidence type="ECO:0000313" key="3">
    <source>
        <dbReference type="EMBL" id="AWX42988.1"/>
    </source>
</evidence>
<organism evidence="3 4">
    <name type="scientific">Metamycoplasma cloacale</name>
    <dbReference type="NCBI Taxonomy" id="92401"/>
    <lineage>
        <taxon>Bacteria</taxon>
        <taxon>Bacillati</taxon>
        <taxon>Mycoplasmatota</taxon>
        <taxon>Mycoplasmoidales</taxon>
        <taxon>Metamycoplasmataceae</taxon>
        <taxon>Metamycoplasma</taxon>
    </lineage>
</organism>
<dbReference type="OrthoDB" id="9806179at2"/>
<dbReference type="Gene3D" id="3.50.50.60">
    <property type="entry name" value="FAD/NAD(P)-binding domain"/>
    <property type="match status" value="2"/>
</dbReference>
<name>A0A2Z4LNR1_9BACT</name>
<dbReference type="InterPro" id="IPR036188">
    <property type="entry name" value="FAD/NAD-bd_sf"/>
</dbReference>
<proteinExistence type="predicted"/>
<protein>
    <submittedName>
        <fullName evidence="3">FAD-dependent oxidoreductase</fullName>
    </submittedName>
</protein>
<keyword evidence="2" id="KW-0560">Oxidoreductase</keyword>
<dbReference type="InterPro" id="IPR050097">
    <property type="entry name" value="Ferredoxin-NADP_redctase_2"/>
</dbReference>
<dbReference type="AlphaFoldDB" id="A0A2Z4LNR1"/>
<gene>
    <name evidence="3" type="ORF">DK849_02865</name>
</gene>
<dbReference type="PRINTS" id="PR00469">
    <property type="entry name" value="PNDRDTASEII"/>
</dbReference>
<accession>A0A2Z4LNR1</accession>
<dbReference type="RefSeq" id="WP_029330191.1">
    <property type="nucleotide sequence ID" value="NZ_CP030103.1"/>
</dbReference>
<dbReference type="SUPFAM" id="SSF51905">
    <property type="entry name" value="FAD/NAD(P)-binding domain"/>
    <property type="match status" value="1"/>
</dbReference>
<dbReference type="PRINTS" id="PR00368">
    <property type="entry name" value="FADPNR"/>
</dbReference>
<evidence type="ECO:0000256" key="2">
    <source>
        <dbReference type="ARBA" id="ARBA00023002"/>
    </source>
</evidence>